<dbReference type="Proteomes" id="UP000254465">
    <property type="component" value="Unassembled WGS sequence"/>
</dbReference>
<dbReference type="EMBL" id="UGHK01000001">
    <property type="protein sequence ID" value="STO70582.1"/>
    <property type="molecule type" value="Genomic_DNA"/>
</dbReference>
<name>A0A377I706_AVIPA</name>
<reference evidence="1 2" key="1">
    <citation type="submission" date="2018-06" db="EMBL/GenBank/DDBJ databases">
        <authorList>
            <consortium name="Pathogen Informatics"/>
            <person name="Doyle S."/>
        </authorList>
    </citation>
    <scope>NUCLEOTIDE SEQUENCE [LARGE SCALE GENOMIC DNA]</scope>
    <source>
        <strain evidence="1 2">NCTC11296</strain>
    </source>
</reference>
<dbReference type="AlphaFoldDB" id="A0A377I706"/>
<evidence type="ECO:0000313" key="1">
    <source>
        <dbReference type="EMBL" id="STO70582.1"/>
    </source>
</evidence>
<protein>
    <submittedName>
        <fullName evidence="1">Uncharacterized protein</fullName>
    </submittedName>
</protein>
<organism evidence="1 2">
    <name type="scientific">Avibacterium paragallinarum</name>
    <name type="common">Haemophilus gallinarum</name>
    <dbReference type="NCBI Taxonomy" id="728"/>
    <lineage>
        <taxon>Bacteria</taxon>
        <taxon>Pseudomonadati</taxon>
        <taxon>Pseudomonadota</taxon>
        <taxon>Gammaproteobacteria</taxon>
        <taxon>Pasteurellales</taxon>
        <taxon>Pasteurellaceae</taxon>
        <taxon>Avibacterium</taxon>
    </lineage>
</organism>
<accession>A0A377I706</accession>
<proteinExistence type="predicted"/>
<sequence length="71" mass="8149">MGKYSDGIHLCMNFYGKNAVKTHRTLYCEKPPNLMDIQTRQRSHYQIHIFIFQLVNNVQIGFLCGSDAGVS</sequence>
<evidence type="ECO:0000313" key="2">
    <source>
        <dbReference type="Proteomes" id="UP000254465"/>
    </source>
</evidence>
<gene>
    <name evidence="1" type="ORF">NCTC11296_00488</name>
</gene>